<name>A0A2X4YLD6_LEDLE</name>
<organism evidence="2 3">
    <name type="scientific">Lederbergia lenta</name>
    <name type="common">Bacillus lentus</name>
    <dbReference type="NCBI Taxonomy" id="1467"/>
    <lineage>
        <taxon>Bacteria</taxon>
        <taxon>Bacillati</taxon>
        <taxon>Bacillota</taxon>
        <taxon>Bacilli</taxon>
        <taxon>Bacillales</taxon>
        <taxon>Bacillaceae</taxon>
        <taxon>Lederbergia</taxon>
    </lineage>
</organism>
<dbReference type="InterPro" id="IPR002591">
    <property type="entry name" value="Phosphodiest/P_Trfase"/>
</dbReference>
<dbReference type="InterPro" id="IPR017850">
    <property type="entry name" value="Alkaline_phosphatase_core_sf"/>
</dbReference>
<dbReference type="RefSeq" id="WP_066142995.1">
    <property type="nucleotide sequence ID" value="NZ_CBCSGM010000002.1"/>
</dbReference>
<dbReference type="GO" id="GO:0016787">
    <property type="term" value="F:hydrolase activity"/>
    <property type="evidence" value="ECO:0007669"/>
    <property type="project" value="UniProtKB-ARBA"/>
</dbReference>
<dbReference type="KEGG" id="blen:NCTC4824_00460"/>
<protein>
    <submittedName>
        <fullName evidence="2">Type I phosphodiesterase/nucleotide pyrophosphatase</fullName>
    </submittedName>
</protein>
<dbReference type="Gene3D" id="3.40.720.10">
    <property type="entry name" value="Alkaline Phosphatase, subunit A"/>
    <property type="match status" value="1"/>
</dbReference>
<dbReference type="Proteomes" id="UP000249134">
    <property type="component" value="Chromosome 1"/>
</dbReference>
<dbReference type="AlphaFoldDB" id="A0A2X4YLD6"/>
<dbReference type="EMBL" id="LS483476">
    <property type="protein sequence ID" value="SQI52565.1"/>
    <property type="molecule type" value="Genomic_DNA"/>
</dbReference>
<dbReference type="STRING" id="1348624.GCA_001591545_02742"/>
<dbReference type="Pfam" id="PF01663">
    <property type="entry name" value="Phosphodiest"/>
    <property type="match status" value="1"/>
</dbReference>
<evidence type="ECO:0000313" key="2">
    <source>
        <dbReference type="EMBL" id="SQI52565.1"/>
    </source>
</evidence>
<evidence type="ECO:0000313" key="3">
    <source>
        <dbReference type="Proteomes" id="UP000249134"/>
    </source>
</evidence>
<accession>A0A2X4YLD6</accession>
<feature type="signal peptide" evidence="1">
    <location>
        <begin position="1"/>
        <end position="27"/>
    </location>
</feature>
<reference evidence="2 3" key="1">
    <citation type="submission" date="2018-06" db="EMBL/GenBank/DDBJ databases">
        <authorList>
            <consortium name="Pathogen Informatics"/>
            <person name="Doyle S."/>
        </authorList>
    </citation>
    <scope>NUCLEOTIDE SEQUENCE [LARGE SCALE GENOMIC DNA]</scope>
    <source>
        <strain evidence="2 3">NCTC4824</strain>
    </source>
</reference>
<feature type="chain" id="PRO_5016028394" evidence="1">
    <location>
        <begin position="28"/>
        <end position="657"/>
    </location>
</feature>
<dbReference type="SUPFAM" id="SSF53649">
    <property type="entry name" value="Alkaline phosphatase-like"/>
    <property type="match status" value="1"/>
</dbReference>
<dbReference type="PANTHER" id="PTHR10151:SF120">
    <property type="entry name" value="BIS(5'-ADENOSYL)-TRIPHOSPHATASE"/>
    <property type="match status" value="1"/>
</dbReference>
<sequence>MNLHKIIIPFTMITLIAQLISPLTFSAASNDSNTHIVVSFDGMRHDFTKQYMDEGILPNFKKVKDSGLFAEDIKTIFPSLTSASHAAISTGAKPDKTGMISNNLHQTGGKLTDKQSAFFSPLDETPIWAEARKQGKKTATILFPGSNPKEGSKADYSVYYDETWAESSLETLTFKDAANWTNLPNSYSPMKESVIQIKLEKKKEQKVYILATDSTNNNKVDYDTFYISTNKDRSQAKAVHANEWGTISLKENHSMGFSFKLKDLDPSLSKAKLYRTAVTSAAIDGPAGFKQDILDKFGFLPIQDDDHALAENWITRTEYEEISERFAKWTTDVSLYIKEKYKPDLLMFYYPQIDHEEHKYLLVDPRQPGYSKEKSHQYMNYIKWAYRLADQSLSETLQSMNNQDLIFLVSDHGMEPVHTTIDPNKELEKAGLLYKDKNGNIDTKKSKAYTLASGSIGHIYINLAGREKDGIVSEGEYDDVQEEIVNIFKKLKVERKNTSKKETIHYLYNNWSDKIRNDEADFSHTSSTLQGMLRVIFGAKEKPFEEVIAAGSKNENMLMHKRAGDVLLIAKQGYYISQDDDETVKVAAELGNHGGNPDRKELRPVLFVAGDEITHANISQPITTLDIAPTLYKLMGLKTPEFVDGAAIEELINTDNK</sequence>
<keyword evidence="3" id="KW-1185">Reference proteome</keyword>
<keyword evidence="1" id="KW-0732">Signal</keyword>
<gene>
    <name evidence="2" type="ORF">NCTC4824_00460</name>
</gene>
<dbReference type="PANTHER" id="PTHR10151">
    <property type="entry name" value="ECTONUCLEOTIDE PYROPHOSPHATASE/PHOSPHODIESTERASE"/>
    <property type="match status" value="1"/>
</dbReference>
<evidence type="ECO:0000256" key="1">
    <source>
        <dbReference type="SAM" id="SignalP"/>
    </source>
</evidence>
<proteinExistence type="predicted"/>